<reference evidence="2" key="1">
    <citation type="submission" date="2014-09" db="EMBL/GenBank/DDBJ databases">
        <authorList>
            <person name="Magalhaes I.L.F."/>
            <person name="Oliveira U."/>
            <person name="Santos F.R."/>
            <person name="Vidigal T.H.D.A."/>
            <person name="Brescovit A.D."/>
            <person name="Santos A.J."/>
        </authorList>
    </citation>
    <scope>NUCLEOTIDE SEQUENCE</scope>
    <source>
        <tissue evidence="2">Shoot tissue taken approximately 20 cm above the soil surface</tissue>
    </source>
</reference>
<dbReference type="EMBL" id="GBRH01220445">
    <property type="protein sequence ID" value="JAD77450.1"/>
    <property type="molecule type" value="Transcribed_RNA"/>
</dbReference>
<dbReference type="AlphaFoldDB" id="A0A0A9CVM4"/>
<name>A0A0A9CVM4_ARUDO</name>
<protein>
    <submittedName>
        <fullName evidence="2">Uncharacterized protein</fullName>
    </submittedName>
</protein>
<keyword evidence="1" id="KW-0472">Membrane</keyword>
<reference evidence="2" key="2">
    <citation type="journal article" date="2015" name="Data Brief">
        <title>Shoot transcriptome of the giant reed, Arundo donax.</title>
        <authorList>
            <person name="Barrero R.A."/>
            <person name="Guerrero F.D."/>
            <person name="Moolhuijzen P."/>
            <person name="Goolsby J.A."/>
            <person name="Tidwell J."/>
            <person name="Bellgard S.E."/>
            <person name="Bellgard M.I."/>
        </authorList>
    </citation>
    <scope>NUCLEOTIDE SEQUENCE</scope>
    <source>
        <tissue evidence="2">Shoot tissue taken approximately 20 cm above the soil surface</tissue>
    </source>
</reference>
<evidence type="ECO:0000313" key="2">
    <source>
        <dbReference type="EMBL" id="JAD77450.1"/>
    </source>
</evidence>
<evidence type="ECO:0000256" key="1">
    <source>
        <dbReference type="SAM" id="Phobius"/>
    </source>
</evidence>
<proteinExistence type="predicted"/>
<organism evidence="2">
    <name type="scientific">Arundo donax</name>
    <name type="common">Giant reed</name>
    <name type="synonym">Donax arundinaceus</name>
    <dbReference type="NCBI Taxonomy" id="35708"/>
    <lineage>
        <taxon>Eukaryota</taxon>
        <taxon>Viridiplantae</taxon>
        <taxon>Streptophyta</taxon>
        <taxon>Embryophyta</taxon>
        <taxon>Tracheophyta</taxon>
        <taxon>Spermatophyta</taxon>
        <taxon>Magnoliopsida</taxon>
        <taxon>Liliopsida</taxon>
        <taxon>Poales</taxon>
        <taxon>Poaceae</taxon>
        <taxon>PACMAD clade</taxon>
        <taxon>Arundinoideae</taxon>
        <taxon>Arundineae</taxon>
        <taxon>Arundo</taxon>
    </lineage>
</organism>
<accession>A0A0A9CVM4</accession>
<keyword evidence="1" id="KW-1133">Transmembrane helix</keyword>
<sequence>MNRYCIHLAMHKLFSNISKLLNNIYNLVVVLFFVLLSVWDFFYGMHQNFSCLNYRIKL</sequence>
<keyword evidence="1" id="KW-0812">Transmembrane</keyword>
<feature type="transmembrane region" description="Helical" evidence="1">
    <location>
        <begin position="20"/>
        <end position="39"/>
    </location>
</feature>